<feature type="region of interest" description="Disordered" evidence="1">
    <location>
        <begin position="88"/>
        <end position="131"/>
    </location>
</feature>
<organism evidence="2">
    <name type="scientific">Billgrantia gudaonensis</name>
    <dbReference type="NCBI Taxonomy" id="376427"/>
    <lineage>
        <taxon>Bacteria</taxon>
        <taxon>Pseudomonadati</taxon>
        <taxon>Pseudomonadota</taxon>
        <taxon>Gammaproteobacteria</taxon>
        <taxon>Oceanospirillales</taxon>
        <taxon>Halomonadaceae</taxon>
        <taxon>Billgrantia</taxon>
    </lineage>
</organism>
<accession>A0A3S0NDQ8</accession>
<protein>
    <submittedName>
        <fullName evidence="2">Uncharacterized protein</fullName>
    </submittedName>
</protein>
<evidence type="ECO:0000256" key="1">
    <source>
        <dbReference type="SAM" id="MobiDB-lite"/>
    </source>
</evidence>
<dbReference type="AlphaFoldDB" id="A0A3S0NDQ8"/>
<dbReference type="EMBL" id="RXHI01000023">
    <property type="protein sequence ID" value="RUA22145.1"/>
    <property type="molecule type" value="Genomic_DNA"/>
</dbReference>
<name>A0A3S0NDQ8_9GAMM</name>
<evidence type="ECO:0000313" key="2">
    <source>
        <dbReference type="EMBL" id="RUA22145.1"/>
    </source>
</evidence>
<sequence>MSIGTCVGGGVSSCCRNWWGFPGTSAALYGAASTAEAVRLGLATASWPAESLMTGLVNWQNIGAAGAVSMAMLSAWSIRAATPIWKGSCSRSWMPSSPARPPQIGREGRRLRPRSARPFSRDIEQGLVSTP</sequence>
<proteinExistence type="predicted"/>
<reference evidence="2" key="1">
    <citation type="submission" date="2018-12" db="EMBL/GenBank/DDBJ databases">
        <authorList>
            <person name="Jadhav K."/>
            <person name="Kushwaha B."/>
            <person name="Jadhav I."/>
        </authorList>
    </citation>
    <scope>NUCLEOTIDE SEQUENCE [LARGE SCALE GENOMIC DNA]</scope>
    <source>
        <strain evidence="2">SBS 10</strain>
    </source>
</reference>
<comment type="caution">
    <text evidence="2">The sequence shown here is derived from an EMBL/GenBank/DDBJ whole genome shotgun (WGS) entry which is preliminary data.</text>
</comment>
<gene>
    <name evidence="2" type="ORF">DSL92_07365</name>
</gene>